<evidence type="ECO:0000256" key="5">
    <source>
        <dbReference type="ARBA" id="ARBA00022989"/>
    </source>
</evidence>
<protein>
    <recommendedName>
        <fullName evidence="10">Sensitive to high expression protein 9, mitochondrial</fullName>
    </recommendedName>
</protein>
<accession>A0AAD5TLV3</accession>
<keyword evidence="7 10" id="KW-0496">Mitochondrion</keyword>
<dbReference type="PANTHER" id="PTHR31961:SF3">
    <property type="entry name" value="SENSITIVE TO HIGH EXPRESSION PROTEIN 9, MITOCHONDRIAL"/>
    <property type="match status" value="1"/>
</dbReference>
<dbReference type="GO" id="GO:0005743">
    <property type="term" value="C:mitochondrial inner membrane"/>
    <property type="evidence" value="ECO:0007669"/>
    <property type="project" value="UniProtKB-SubCell"/>
</dbReference>
<dbReference type="AlphaFoldDB" id="A0AAD5TLV3"/>
<evidence type="ECO:0000256" key="9">
    <source>
        <dbReference type="ARBA" id="ARBA00024807"/>
    </source>
</evidence>
<keyword evidence="2 10" id="KW-0812">Transmembrane</keyword>
<evidence type="ECO:0000256" key="1">
    <source>
        <dbReference type="ARBA" id="ARBA00007472"/>
    </source>
</evidence>
<keyword evidence="5 10" id="KW-1133">Transmembrane helix</keyword>
<organism evidence="12 13">
    <name type="scientific">Geranomyces variabilis</name>
    <dbReference type="NCBI Taxonomy" id="109894"/>
    <lineage>
        <taxon>Eukaryota</taxon>
        <taxon>Fungi</taxon>
        <taxon>Fungi incertae sedis</taxon>
        <taxon>Chytridiomycota</taxon>
        <taxon>Chytridiomycota incertae sedis</taxon>
        <taxon>Chytridiomycetes</taxon>
        <taxon>Spizellomycetales</taxon>
        <taxon>Powellomycetaceae</taxon>
        <taxon>Geranomyces</taxon>
    </lineage>
</organism>
<comment type="function">
    <text evidence="9">Required for the maintenance of the structure of the mitochondrial inner membrane. Involved in mitochondrial morphology. Causes growth arrest when highly overexpressed.</text>
</comment>
<comment type="subunit">
    <text evidence="10">Homooligomer.</text>
</comment>
<feature type="compositionally biased region" description="Polar residues" evidence="11">
    <location>
        <begin position="70"/>
        <end position="81"/>
    </location>
</feature>
<feature type="compositionally biased region" description="Pro residues" evidence="11">
    <location>
        <begin position="102"/>
        <end position="127"/>
    </location>
</feature>
<feature type="compositionally biased region" description="Low complexity" evidence="11">
    <location>
        <begin position="128"/>
        <end position="141"/>
    </location>
</feature>
<feature type="transmembrane region" description="Helical" evidence="10">
    <location>
        <begin position="309"/>
        <end position="329"/>
    </location>
</feature>
<dbReference type="PANTHER" id="PTHR31961">
    <property type="entry name" value="SENSITIVE TO HIGH EXPRESSION PROTEIN 9, MITOCHONDRIAL"/>
    <property type="match status" value="1"/>
</dbReference>
<keyword evidence="4 10" id="KW-0809">Transit peptide</keyword>
<dbReference type="Proteomes" id="UP001212152">
    <property type="component" value="Unassembled WGS sequence"/>
</dbReference>
<feature type="transmembrane region" description="Helical" evidence="10">
    <location>
        <begin position="416"/>
        <end position="437"/>
    </location>
</feature>
<evidence type="ECO:0000256" key="7">
    <source>
        <dbReference type="ARBA" id="ARBA00023128"/>
    </source>
</evidence>
<evidence type="ECO:0000256" key="8">
    <source>
        <dbReference type="ARBA" id="ARBA00023136"/>
    </source>
</evidence>
<proteinExistence type="inferred from homology"/>
<dbReference type="InterPro" id="IPR008839">
    <property type="entry name" value="MDM33_fungi"/>
</dbReference>
<keyword evidence="13" id="KW-1185">Reference proteome</keyword>
<name>A0AAD5TLV3_9FUNG</name>
<sequence length="441" mass="48487">MMIAALVVSRWSLSAQVCVSRLPPAVFARQLPRASPAAAFGSRQPLQTRFLRSTTRIFPPDPPTAPQTPVNSNVETSASASSPPPFEDDAPIRESSPRASLPTPPPSSPPPPPPSPPSSSPSSPPPSIAAAKTSEAAATPKKVVSPALDALARSKTALHSSLTAASERVSNDLLPRISDTLNELTGYAVVQECKRRVVAKDEALSAARDRSDEAKRAYERGIEERRLCQRELNSLLQRKDTWMDSDITRFTELYRKDLGFEQSETQAKLEYKNAAEDFDKCHREYLNEIRERYIEEQLYSDKIRRASTWWTWGLISLHFLLFLAVQLFVEPRKRRILKEELGLLITDTARADKSEWAKTIARELAPISAKLDTVAASGAALAPSIAGWSGDNVAVSHRAAVDDVQSRNSIYPKDRLFFKGVLCGVTLGLGSSILYVLSLSI</sequence>
<comment type="similarity">
    <text evidence="1 10">Belongs to the SHE9 family.</text>
</comment>
<dbReference type="Pfam" id="PF05546">
    <property type="entry name" value="She9_MDM33"/>
    <property type="match status" value="1"/>
</dbReference>
<comment type="caution">
    <text evidence="12">The sequence shown here is derived from an EMBL/GenBank/DDBJ whole genome shotgun (WGS) entry which is preliminary data.</text>
</comment>
<evidence type="ECO:0000313" key="12">
    <source>
        <dbReference type="EMBL" id="KAJ3175836.1"/>
    </source>
</evidence>
<evidence type="ECO:0000256" key="6">
    <source>
        <dbReference type="ARBA" id="ARBA00023054"/>
    </source>
</evidence>
<evidence type="ECO:0000256" key="2">
    <source>
        <dbReference type="ARBA" id="ARBA00022692"/>
    </source>
</evidence>
<keyword evidence="3 10" id="KW-0999">Mitochondrion inner membrane</keyword>
<keyword evidence="6" id="KW-0175">Coiled coil</keyword>
<gene>
    <name evidence="12" type="primary">SHE9</name>
    <name evidence="12" type="ORF">HDU87_005664</name>
</gene>
<evidence type="ECO:0000256" key="11">
    <source>
        <dbReference type="SAM" id="MobiDB-lite"/>
    </source>
</evidence>
<comment type="subcellular location">
    <subcellularLocation>
        <location evidence="10">Mitochondrion inner membrane</location>
        <topology evidence="10">Multi-pass membrane protein</topology>
    </subcellularLocation>
</comment>
<evidence type="ECO:0000256" key="10">
    <source>
        <dbReference type="RuleBase" id="RU364128"/>
    </source>
</evidence>
<evidence type="ECO:0000256" key="4">
    <source>
        <dbReference type="ARBA" id="ARBA00022946"/>
    </source>
</evidence>
<reference evidence="12" key="1">
    <citation type="submission" date="2020-05" db="EMBL/GenBank/DDBJ databases">
        <title>Phylogenomic resolution of chytrid fungi.</title>
        <authorList>
            <person name="Stajich J.E."/>
            <person name="Amses K."/>
            <person name="Simmons R."/>
            <person name="Seto K."/>
            <person name="Myers J."/>
            <person name="Bonds A."/>
            <person name="Quandt C.A."/>
            <person name="Barry K."/>
            <person name="Liu P."/>
            <person name="Grigoriev I."/>
            <person name="Longcore J.E."/>
            <person name="James T.Y."/>
        </authorList>
    </citation>
    <scope>NUCLEOTIDE SEQUENCE</scope>
    <source>
        <strain evidence="12">JEL0379</strain>
    </source>
</reference>
<dbReference type="EMBL" id="JADGJQ010000047">
    <property type="protein sequence ID" value="KAJ3175836.1"/>
    <property type="molecule type" value="Genomic_DNA"/>
</dbReference>
<feature type="region of interest" description="Disordered" evidence="11">
    <location>
        <begin position="55"/>
        <end position="141"/>
    </location>
</feature>
<evidence type="ECO:0000313" key="13">
    <source>
        <dbReference type="Proteomes" id="UP001212152"/>
    </source>
</evidence>
<evidence type="ECO:0000256" key="3">
    <source>
        <dbReference type="ARBA" id="ARBA00022792"/>
    </source>
</evidence>
<keyword evidence="8 10" id="KW-0472">Membrane</keyword>